<reference evidence="3" key="1">
    <citation type="journal article" date="2017" name="Front. Plant Sci.">
        <title>Climate Clever Clovers: New Paradigm to Reduce the Environmental Footprint of Ruminants by Breeding Low Methanogenic Forages Utilizing Haplotype Variation.</title>
        <authorList>
            <person name="Kaur P."/>
            <person name="Appels R."/>
            <person name="Bayer P.E."/>
            <person name="Keeble-Gagnere G."/>
            <person name="Wang J."/>
            <person name="Hirakawa H."/>
            <person name="Shirasawa K."/>
            <person name="Vercoe P."/>
            <person name="Stefanova K."/>
            <person name="Durmic Z."/>
            <person name="Nichols P."/>
            <person name="Revell C."/>
            <person name="Isobe S.N."/>
            <person name="Edwards D."/>
            <person name="Erskine W."/>
        </authorList>
    </citation>
    <scope>NUCLEOTIDE SEQUENCE [LARGE SCALE GENOMIC DNA]</scope>
    <source>
        <strain evidence="3">cv. Daliak</strain>
    </source>
</reference>
<sequence>MLGECQTLLYNFILQVQSSDVWQWRPDPIQGQVPLKVFILALRLLRDRLPTRVNLASRGIITPDVQSCVAGCTDMESVQHLFISCGTFGSLWSSVRSWLGVLSVDPHSVADHFLQFTFSAGGLRARRSFLQLI</sequence>
<proteinExistence type="predicted"/>
<protein>
    <recommendedName>
        <fullName evidence="1">Reverse transcriptase zinc-binding domain-containing protein</fullName>
    </recommendedName>
</protein>
<evidence type="ECO:0000259" key="1">
    <source>
        <dbReference type="Pfam" id="PF13966"/>
    </source>
</evidence>
<dbReference type="OrthoDB" id="1418194at2759"/>
<evidence type="ECO:0000313" key="3">
    <source>
        <dbReference type="Proteomes" id="UP000242715"/>
    </source>
</evidence>
<dbReference type="InterPro" id="IPR026960">
    <property type="entry name" value="RVT-Znf"/>
</dbReference>
<dbReference type="AlphaFoldDB" id="A0A2Z6NM06"/>
<organism evidence="2 3">
    <name type="scientific">Trifolium subterraneum</name>
    <name type="common">Subterranean clover</name>
    <dbReference type="NCBI Taxonomy" id="3900"/>
    <lineage>
        <taxon>Eukaryota</taxon>
        <taxon>Viridiplantae</taxon>
        <taxon>Streptophyta</taxon>
        <taxon>Embryophyta</taxon>
        <taxon>Tracheophyta</taxon>
        <taxon>Spermatophyta</taxon>
        <taxon>Magnoliopsida</taxon>
        <taxon>eudicotyledons</taxon>
        <taxon>Gunneridae</taxon>
        <taxon>Pentapetalae</taxon>
        <taxon>rosids</taxon>
        <taxon>fabids</taxon>
        <taxon>Fabales</taxon>
        <taxon>Fabaceae</taxon>
        <taxon>Papilionoideae</taxon>
        <taxon>50 kb inversion clade</taxon>
        <taxon>NPAAA clade</taxon>
        <taxon>Hologalegina</taxon>
        <taxon>IRL clade</taxon>
        <taxon>Trifolieae</taxon>
        <taxon>Trifolium</taxon>
    </lineage>
</organism>
<gene>
    <name evidence="2" type="ORF">TSUD_107460</name>
</gene>
<dbReference type="Pfam" id="PF13966">
    <property type="entry name" value="zf-RVT"/>
    <property type="match status" value="1"/>
</dbReference>
<dbReference type="Proteomes" id="UP000242715">
    <property type="component" value="Unassembled WGS sequence"/>
</dbReference>
<accession>A0A2Z6NM06</accession>
<feature type="domain" description="Reverse transcriptase zinc-binding" evidence="1">
    <location>
        <begin position="27"/>
        <end position="92"/>
    </location>
</feature>
<keyword evidence="3" id="KW-1185">Reference proteome</keyword>
<dbReference type="EMBL" id="DF974124">
    <property type="protein sequence ID" value="GAU45454.1"/>
    <property type="molecule type" value="Genomic_DNA"/>
</dbReference>
<evidence type="ECO:0000313" key="2">
    <source>
        <dbReference type="EMBL" id="GAU45454.1"/>
    </source>
</evidence>
<name>A0A2Z6NM06_TRISU</name>